<dbReference type="Pfam" id="PF00415">
    <property type="entry name" value="RCC1"/>
    <property type="match status" value="1"/>
</dbReference>
<dbReference type="InterPro" id="IPR051553">
    <property type="entry name" value="Ran_GTPase-activating"/>
</dbReference>
<dbReference type="InterPro" id="IPR000408">
    <property type="entry name" value="Reg_chr_condens"/>
</dbReference>
<dbReference type="SUPFAM" id="SSF50985">
    <property type="entry name" value="RCC1/BLIP-II"/>
    <property type="match status" value="1"/>
</dbReference>
<evidence type="ECO:0000256" key="1">
    <source>
        <dbReference type="SAM" id="MobiDB-lite"/>
    </source>
</evidence>
<proteinExistence type="predicted"/>
<name>A0ABV6MUB8_9PSEU</name>
<evidence type="ECO:0000313" key="4">
    <source>
        <dbReference type="Proteomes" id="UP001589810"/>
    </source>
</evidence>
<feature type="chain" id="PRO_5045258263" evidence="2">
    <location>
        <begin position="26"/>
        <end position="701"/>
    </location>
</feature>
<dbReference type="EMBL" id="JBHLUD010000006">
    <property type="protein sequence ID" value="MFC0543672.1"/>
    <property type="molecule type" value="Genomic_DNA"/>
</dbReference>
<feature type="region of interest" description="Disordered" evidence="1">
    <location>
        <begin position="89"/>
        <end position="108"/>
    </location>
</feature>
<accession>A0ABV6MUB8</accession>
<dbReference type="PANTHER" id="PTHR45982">
    <property type="entry name" value="REGULATOR OF CHROMOSOME CONDENSATION"/>
    <property type="match status" value="1"/>
</dbReference>
<evidence type="ECO:0000256" key="2">
    <source>
        <dbReference type="SAM" id="SignalP"/>
    </source>
</evidence>
<dbReference type="InterPro" id="IPR009091">
    <property type="entry name" value="RCC1/BLIP-II"/>
</dbReference>
<evidence type="ECO:0000313" key="3">
    <source>
        <dbReference type="EMBL" id="MFC0543672.1"/>
    </source>
</evidence>
<organism evidence="3 4">
    <name type="scientific">Kutzneria chonburiensis</name>
    <dbReference type="NCBI Taxonomy" id="1483604"/>
    <lineage>
        <taxon>Bacteria</taxon>
        <taxon>Bacillati</taxon>
        <taxon>Actinomycetota</taxon>
        <taxon>Actinomycetes</taxon>
        <taxon>Pseudonocardiales</taxon>
        <taxon>Pseudonocardiaceae</taxon>
        <taxon>Kutzneria</taxon>
    </lineage>
</organism>
<feature type="signal peptide" evidence="2">
    <location>
        <begin position="1"/>
        <end position="25"/>
    </location>
</feature>
<sequence length="701" mass="72026">MTVFRTLTVAGVVAALAMAVLPGVAAAKGPQAASAGATFVPVAAKRVLDPKTVGAEKYLWIDLNKVVPANATAVVLDVTATNATADTTVRATPTPIGNGGGASNLNLGPGETRTNLVTIALGRSQFQGEVYLTNHAGSVDLTADLAGYYVDDNSGSRYTAISPQRVQKAVSGTTSVDLSNVLPSTAKAVTFNLTGANPTAATAVTAWPHGTPQPQGANLSLLPGETRANLVTVAVGADRVVDLNTAANVDLAVDVEGYYATDRGDAYFTLSPLRVNSTTVANDSTVDLSPWLPTTAKAVVHNVTATSTDATAITAYAAGGALPTAANVSLAAGKTAANQTVTPLSDLKLALHTDGRADVATDIAGYFGTAASPCAGQCLYAFGRNDFGQLGDGTATTYRTRGVGQVAGLTAVKQITGDYEAGYVLREDGTVWAIGHTGKTNGYSTQPVPIRGLSDVVSVDAGNGEGLAVKADGTVWHWGDSLIATQVAGLSDVTQVSAGSNLALRRDGTVWWWFGDYAPSQLTMPGRITSVASSGLTRFVVRDDGTVWSWGSNYSGELGIGTDATYVDQPTQVVGLTGVTKVVAARAQATYAIKADGTVWAWGSSWLSGQVTPSNGPYRYSSPRQVPSLSHVTDVVAGYYYALALTADGTVWAWGSLVSAEALKTPDMRPEETPTKVPGLDGLHVASIAAGGYQGYIVANG</sequence>
<keyword evidence="2" id="KW-0732">Signal</keyword>
<dbReference type="Gene3D" id="2.130.10.30">
    <property type="entry name" value="Regulator of chromosome condensation 1/beta-lactamase-inhibitor protein II"/>
    <property type="match status" value="2"/>
</dbReference>
<dbReference type="Proteomes" id="UP001589810">
    <property type="component" value="Unassembled WGS sequence"/>
</dbReference>
<dbReference type="Pfam" id="PF13540">
    <property type="entry name" value="RCC1_2"/>
    <property type="match status" value="1"/>
</dbReference>
<keyword evidence="4" id="KW-1185">Reference proteome</keyword>
<dbReference type="PROSITE" id="PS50012">
    <property type="entry name" value="RCC1_3"/>
    <property type="match status" value="3"/>
</dbReference>
<dbReference type="RefSeq" id="WP_379794152.1">
    <property type="nucleotide sequence ID" value="NZ_JBHLUD010000006.1"/>
</dbReference>
<comment type="caution">
    <text evidence="3">The sequence shown here is derived from an EMBL/GenBank/DDBJ whole genome shotgun (WGS) entry which is preliminary data.</text>
</comment>
<dbReference type="PANTHER" id="PTHR45982:SF1">
    <property type="entry name" value="REGULATOR OF CHROMOSOME CONDENSATION"/>
    <property type="match status" value="1"/>
</dbReference>
<gene>
    <name evidence="3" type="ORF">ACFFH7_19370</name>
</gene>
<reference evidence="3 4" key="1">
    <citation type="submission" date="2024-09" db="EMBL/GenBank/DDBJ databases">
        <authorList>
            <person name="Sun Q."/>
            <person name="Mori K."/>
        </authorList>
    </citation>
    <scope>NUCLEOTIDE SEQUENCE [LARGE SCALE GENOMIC DNA]</scope>
    <source>
        <strain evidence="3 4">TBRC 1432</strain>
    </source>
</reference>
<protein>
    <submittedName>
        <fullName evidence="3">Uncharacterized protein</fullName>
    </submittedName>
</protein>